<dbReference type="AlphaFoldDB" id="A0A1Q9EGH6"/>
<proteinExistence type="predicted"/>
<evidence type="ECO:0000313" key="4">
    <source>
        <dbReference type="Proteomes" id="UP000186817"/>
    </source>
</evidence>
<feature type="coiled-coil region" evidence="1">
    <location>
        <begin position="147"/>
        <end position="181"/>
    </location>
</feature>
<keyword evidence="1" id="KW-0175">Coiled coil</keyword>
<gene>
    <name evidence="3" type="ORF">AK812_SmicGene10189</name>
</gene>
<keyword evidence="4" id="KW-1185">Reference proteome</keyword>
<comment type="caution">
    <text evidence="3">The sequence shown here is derived from an EMBL/GenBank/DDBJ whole genome shotgun (WGS) entry which is preliminary data.</text>
</comment>
<accession>A0A1Q9EGH6</accession>
<feature type="compositionally biased region" description="Basic residues" evidence="2">
    <location>
        <begin position="1"/>
        <end position="17"/>
    </location>
</feature>
<dbReference type="Proteomes" id="UP000186817">
    <property type="component" value="Unassembled WGS sequence"/>
</dbReference>
<organism evidence="3 4">
    <name type="scientific">Symbiodinium microadriaticum</name>
    <name type="common">Dinoflagellate</name>
    <name type="synonym">Zooxanthella microadriatica</name>
    <dbReference type="NCBI Taxonomy" id="2951"/>
    <lineage>
        <taxon>Eukaryota</taxon>
        <taxon>Sar</taxon>
        <taxon>Alveolata</taxon>
        <taxon>Dinophyceae</taxon>
        <taxon>Suessiales</taxon>
        <taxon>Symbiodiniaceae</taxon>
        <taxon>Symbiodinium</taxon>
    </lineage>
</organism>
<dbReference type="SUPFAM" id="SSF56219">
    <property type="entry name" value="DNase I-like"/>
    <property type="match status" value="1"/>
</dbReference>
<reference evidence="3 4" key="1">
    <citation type="submission" date="2016-02" db="EMBL/GenBank/DDBJ databases">
        <title>Genome analysis of coral dinoflagellate symbionts highlights evolutionary adaptations to a symbiotic lifestyle.</title>
        <authorList>
            <person name="Aranda M."/>
            <person name="Li Y."/>
            <person name="Liew Y.J."/>
            <person name="Baumgarten S."/>
            <person name="Simakov O."/>
            <person name="Wilson M."/>
            <person name="Piel J."/>
            <person name="Ashoor H."/>
            <person name="Bougouffa S."/>
            <person name="Bajic V.B."/>
            <person name="Ryu T."/>
            <person name="Ravasi T."/>
            <person name="Bayer T."/>
            <person name="Micklem G."/>
            <person name="Kim H."/>
            <person name="Bhak J."/>
            <person name="Lajeunesse T.C."/>
            <person name="Voolstra C.R."/>
        </authorList>
    </citation>
    <scope>NUCLEOTIDE SEQUENCE [LARGE SCALE GENOMIC DNA]</scope>
    <source>
        <strain evidence="3 4">CCMP2467</strain>
    </source>
</reference>
<dbReference type="OrthoDB" id="449185at2759"/>
<dbReference type="EMBL" id="LSRX01000158">
    <property type="protein sequence ID" value="OLQ06530.1"/>
    <property type="molecule type" value="Genomic_DNA"/>
</dbReference>
<evidence type="ECO:0000313" key="3">
    <source>
        <dbReference type="EMBL" id="OLQ06530.1"/>
    </source>
</evidence>
<evidence type="ECO:0000256" key="1">
    <source>
        <dbReference type="SAM" id="Coils"/>
    </source>
</evidence>
<dbReference type="InterPro" id="IPR036691">
    <property type="entry name" value="Endo/exonu/phosph_ase_sf"/>
</dbReference>
<dbReference type="Gene3D" id="3.60.10.10">
    <property type="entry name" value="Endonuclease/exonuclease/phosphatase"/>
    <property type="match status" value="1"/>
</dbReference>
<name>A0A1Q9EGH6_SYMMI</name>
<evidence type="ECO:0000256" key="2">
    <source>
        <dbReference type="SAM" id="MobiDB-lite"/>
    </source>
</evidence>
<protein>
    <recommendedName>
        <fullName evidence="5">Endonuclease/exonuclease/phosphatase domain-containing protein</fullName>
    </recommendedName>
</protein>
<feature type="region of interest" description="Disordered" evidence="2">
    <location>
        <begin position="1"/>
        <end position="22"/>
    </location>
</feature>
<evidence type="ECO:0008006" key="5">
    <source>
        <dbReference type="Google" id="ProtNLM"/>
    </source>
</evidence>
<sequence>MGGKRIGWKQRGGHRQRDRQAWRGRHDLHLQSDWNRGEESWQEHGRWGWAGRESYPTVPNPQGAVPEDLRKLLEDVLGAVRQVAEEGDRADEVKQALAPLHQLLRPQRGDPNNDCQDPDLALARAFKTQAGVLRALGQRKLQGEHRVTQARAALQNHERQLQQLQEELVQAQVEMDRLAKQYSDQIVARQLEPYGAGPMEDEGDMGIASEMQDNIKALQGALQTDEQRQKVQAVPQANWDPDAYEDLCMQLLMEPSLALLEQLRAACNVQPSSAAQCQHNSAVEQLQPCGILTALGTDRKGDLADPVNSCSEAARDLTLLFANITSWSSAARNFFLEQDVQCLLVAEHHQVGSNLDLLKQQCVESGWKGSYSPAAPSEAGGTRAGVFAVARKHLNPVDEFQGVHPRWNSIFIRRNGCDLLLLVAYFKDGGLYQEENYELMRELLAAVHSVTCPWVIAADFNLAPQVLFESGFARKLQGLIVDVKMPTIATGSELDYLIVSKSLQGCVEVAVDHMVPFRPHYGLRVSLKGRWQQAMVPALSSIDPVPGAFGPRRPWEHFGTTDGSFQILGCLAKTREQQSITDEFARWSRQAEAYLLDVAVEPVAKGRGTLLEYGTRPHLEAKPAHNKWDSSDLNYWCGLRRLVGDLTLPRRPVPLRLQRRLHIVMEEQAALLSKYWWPEFDAWCTVENMRHMLLSFQRVDRLYGVKTMECLQHFVGLLIEKRRAFYRQKFADSLLTPKQMHAYLRPAERRKYWVKIWGDAPDFQWPVPLTVVGYALLPKNEESERPIALTYPPGLLALAIPVHCGVRVLMAENMHSQFIQPLKGILAGCSLSVSLAKLYLWDIMEALQVSAGLVASDTWVDDLSFDLVDYNPERLAQRAVALYEDLADQVANVELQISVKKSGFLASHVAVATPLKRLVQAAQHKTGLVKQNRLRDHNLLLHALQGTLPTSHNGVEEVCSACGGPDASLKHKLWRCPAVRERFGPIPEVWEMSLDDEGLQSLWLRGLVPASLTALPCEAYVTEAQSCCVATGLWEGYRCLDASEFFFGTDGSGGPYSNEPRLRLCAWSVVAIRRTEPYDVLATLGGPLPGEQQTVPLAEAYAMKMLFQYTEGAIDFCSDSQVRTPVKESWQTKL</sequence>